<dbReference type="PROSITE" id="PS01124">
    <property type="entry name" value="HTH_ARAC_FAMILY_2"/>
    <property type="match status" value="1"/>
</dbReference>
<dbReference type="STRING" id="1747903.ASR47_1010146"/>
<dbReference type="Gene3D" id="1.10.10.60">
    <property type="entry name" value="Homeodomain-like"/>
    <property type="match status" value="1"/>
</dbReference>
<dbReference type="RefSeq" id="WP_065307898.1">
    <property type="nucleotide sequence ID" value="NZ_LOCQ01000053.1"/>
</dbReference>
<dbReference type="FunFam" id="1.10.10.60:FF:000132">
    <property type="entry name" value="AraC family transcriptional regulator"/>
    <property type="match status" value="1"/>
</dbReference>
<evidence type="ECO:0000256" key="4">
    <source>
        <dbReference type="ARBA" id="ARBA00023163"/>
    </source>
</evidence>
<feature type="domain" description="HTH araC/xylS-type" evidence="5">
    <location>
        <begin position="171"/>
        <end position="268"/>
    </location>
</feature>
<dbReference type="GO" id="GO:0043565">
    <property type="term" value="F:sequence-specific DNA binding"/>
    <property type="evidence" value="ECO:0007669"/>
    <property type="project" value="InterPro"/>
</dbReference>
<accession>A0A1A7C0T2</accession>
<keyword evidence="1" id="KW-0678">Repressor</keyword>
<organism evidence="6 7">
    <name type="scientific">Janthinobacterium psychrotolerans</name>
    <dbReference type="NCBI Taxonomy" id="1747903"/>
    <lineage>
        <taxon>Bacteria</taxon>
        <taxon>Pseudomonadati</taxon>
        <taxon>Pseudomonadota</taxon>
        <taxon>Betaproteobacteria</taxon>
        <taxon>Burkholderiales</taxon>
        <taxon>Oxalobacteraceae</taxon>
        <taxon>Janthinobacterium</taxon>
    </lineage>
</organism>
<keyword evidence="7" id="KW-1185">Reference proteome</keyword>
<dbReference type="InterPro" id="IPR018062">
    <property type="entry name" value="HTH_AraC-typ_CS"/>
</dbReference>
<dbReference type="Pfam" id="PF12833">
    <property type="entry name" value="HTH_18"/>
    <property type="match status" value="1"/>
</dbReference>
<dbReference type="Proteomes" id="UP000092713">
    <property type="component" value="Unassembled WGS sequence"/>
</dbReference>
<dbReference type="PROSITE" id="PS00041">
    <property type="entry name" value="HTH_ARAC_FAMILY_1"/>
    <property type="match status" value="1"/>
</dbReference>
<evidence type="ECO:0000256" key="3">
    <source>
        <dbReference type="ARBA" id="ARBA00023125"/>
    </source>
</evidence>
<protein>
    <submittedName>
        <fullName evidence="6">AraC-type DNA-binding protein</fullName>
    </submittedName>
</protein>
<dbReference type="PRINTS" id="PR00032">
    <property type="entry name" value="HTHARAC"/>
</dbReference>
<dbReference type="PANTHER" id="PTHR11019:SF159">
    <property type="entry name" value="TRANSCRIPTIONAL REGULATOR-RELATED"/>
    <property type="match status" value="1"/>
</dbReference>
<dbReference type="InterPro" id="IPR018060">
    <property type="entry name" value="HTH_AraC"/>
</dbReference>
<evidence type="ECO:0000256" key="2">
    <source>
        <dbReference type="ARBA" id="ARBA00023015"/>
    </source>
</evidence>
<reference evidence="6 7" key="1">
    <citation type="submission" date="2016-04" db="EMBL/GenBank/DDBJ databases">
        <title>Draft genome sequence of Janthinobacterium psychrotolerans sp. nov., isolated from freshwater sediments in Denmark.</title>
        <authorList>
            <person name="Gong X."/>
            <person name="Skrivergaard S."/>
            <person name="Korsgaard B.S."/>
            <person name="Schreiber L."/>
            <person name="Marshall I.P."/>
            <person name="Finster K."/>
            <person name="Schramm A."/>
        </authorList>
    </citation>
    <scope>NUCLEOTIDE SEQUENCE [LARGE SCALE GENOMIC DNA]</scope>
    <source>
        <strain evidence="6 7">S3-2</strain>
    </source>
</reference>
<dbReference type="CDD" id="cd06124">
    <property type="entry name" value="cupin_NimR-like_N"/>
    <property type="match status" value="1"/>
</dbReference>
<dbReference type="InterPro" id="IPR011051">
    <property type="entry name" value="RmlC_Cupin_sf"/>
</dbReference>
<dbReference type="GO" id="GO:0003700">
    <property type="term" value="F:DNA-binding transcription factor activity"/>
    <property type="evidence" value="ECO:0007669"/>
    <property type="project" value="InterPro"/>
</dbReference>
<sequence length="273" mass="29110">MPTAAPLVPLAPLEIKLHHAVTMADGEPPLIAVTGKESVPRESAPHSHPPGQLLGLFSGLLTVRTDAGAWTIPTTHAVWIPSSCTHAARSHGPFSGWAVYVAPERCAALPQQPCAIAVSGLLREAVLRAAQWEVAPLDRARAQVAQVLLDEIATAPIDAPGLSLPREARLLRIASALIADPADARTLEQWAAWANLAPRTLSRRFAVETGMSLTAWRQRVRLLRSLELLAGGLPVTTVAFDLGYDNVSAFIALFRRTFGTTPGRYFAPAAAAI</sequence>
<evidence type="ECO:0000313" key="6">
    <source>
        <dbReference type="EMBL" id="OBV39556.1"/>
    </source>
</evidence>
<gene>
    <name evidence="6" type="ORF">ASR47_1010146</name>
</gene>
<evidence type="ECO:0000259" key="5">
    <source>
        <dbReference type="PROSITE" id="PS01124"/>
    </source>
</evidence>
<dbReference type="InterPro" id="IPR009057">
    <property type="entry name" value="Homeodomain-like_sf"/>
</dbReference>
<keyword evidence="2" id="KW-0805">Transcription regulation</keyword>
<dbReference type="PATRIC" id="fig|1747903.4.peg.3157"/>
<dbReference type="InterPro" id="IPR020449">
    <property type="entry name" value="Tscrpt_reg_AraC-type_HTH"/>
</dbReference>
<dbReference type="PANTHER" id="PTHR11019">
    <property type="entry name" value="HTH-TYPE TRANSCRIPTIONAL REGULATOR NIMR"/>
    <property type="match status" value="1"/>
</dbReference>
<keyword evidence="4" id="KW-0804">Transcription</keyword>
<dbReference type="EMBL" id="LOCQ01000053">
    <property type="protein sequence ID" value="OBV39556.1"/>
    <property type="molecule type" value="Genomic_DNA"/>
</dbReference>
<comment type="caution">
    <text evidence="6">The sequence shown here is derived from an EMBL/GenBank/DDBJ whole genome shotgun (WGS) entry which is preliminary data.</text>
</comment>
<name>A0A1A7C0T2_9BURK</name>
<dbReference type="SUPFAM" id="SSF51182">
    <property type="entry name" value="RmlC-like cupins"/>
    <property type="match status" value="1"/>
</dbReference>
<proteinExistence type="predicted"/>
<dbReference type="SMART" id="SM00342">
    <property type="entry name" value="HTH_ARAC"/>
    <property type="match status" value="1"/>
</dbReference>
<dbReference type="AlphaFoldDB" id="A0A1A7C0T2"/>
<dbReference type="SUPFAM" id="SSF46689">
    <property type="entry name" value="Homeodomain-like"/>
    <property type="match status" value="1"/>
</dbReference>
<keyword evidence="3 6" id="KW-0238">DNA-binding</keyword>
<evidence type="ECO:0000256" key="1">
    <source>
        <dbReference type="ARBA" id="ARBA00022491"/>
    </source>
</evidence>
<evidence type="ECO:0000313" key="7">
    <source>
        <dbReference type="Proteomes" id="UP000092713"/>
    </source>
</evidence>